<dbReference type="PANTHER" id="PTHR48078">
    <property type="entry name" value="THREONINE DEHYDRATASE, MITOCHONDRIAL-RELATED"/>
    <property type="match status" value="1"/>
</dbReference>
<evidence type="ECO:0000256" key="1">
    <source>
        <dbReference type="ARBA" id="ARBA00001933"/>
    </source>
</evidence>
<evidence type="ECO:0000313" key="6">
    <source>
        <dbReference type="Proteomes" id="UP000183812"/>
    </source>
</evidence>
<dbReference type="Pfam" id="PF00291">
    <property type="entry name" value="PALP"/>
    <property type="match status" value="1"/>
</dbReference>
<dbReference type="GO" id="GO:0006567">
    <property type="term" value="P:L-threonine catabolic process"/>
    <property type="evidence" value="ECO:0007669"/>
    <property type="project" value="TreeGrafter"/>
</dbReference>
<dbReference type="GO" id="GO:0004794">
    <property type="term" value="F:threonine deaminase activity"/>
    <property type="evidence" value="ECO:0007669"/>
    <property type="project" value="TreeGrafter"/>
</dbReference>
<dbReference type="InterPro" id="IPR036052">
    <property type="entry name" value="TrpB-like_PALP_sf"/>
</dbReference>
<feature type="domain" description="Tryptophan synthase beta chain-like PALP" evidence="4">
    <location>
        <begin position="18"/>
        <end position="303"/>
    </location>
</feature>
<dbReference type="GO" id="GO:0003941">
    <property type="term" value="F:L-serine ammonia-lyase activity"/>
    <property type="evidence" value="ECO:0007669"/>
    <property type="project" value="TreeGrafter"/>
</dbReference>
<dbReference type="InterPro" id="IPR001926">
    <property type="entry name" value="TrpB-like_PALP"/>
</dbReference>
<dbReference type="RefSeq" id="WP_074556203.1">
    <property type="nucleotide sequence ID" value="NZ_CP119563.1"/>
</dbReference>
<evidence type="ECO:0000256" key="2">
    <source>
        <dbReference type="ARBA" id="ARBA00022898"/>
    </source>
</evidence>
<gene>
    <name evidence="5" type="ORF">SAMN04244550_03629</name>
</gene>
<evidence type="ECO:0000259" key="4">
    <source>
        <dbReference type="Pfam" id="PF00291"/>
    </source>
</evidence>
<keyword evidence="3" id="KW-0456">Lyase</keyword>
<dbReference type="AlphaFoldDB" id="A0A1G7SLG0"/>
<dbReference type="InterPro" id="IPR000634">
    <property type="entry name" value="Ser/Thr_deHydtase_PyrdxlP-BS"/>
</dbReference>
<dbReference type="Gene3D" id="3.40.50.1100">
    <property type="match status" value="2"/>
</dbReference>
<evidence type="ECO:0000313" key="5">
    <source>
        <dbReference type="EMBL" id="SDG23279.1"/>
    </source>
</evidence>
<dbReference type="PROSITE" id="PS00165">
    <property type="entry name" value="DEHYDRATASE_SER_THR"/>
    <property type="match status" value="1"/>
</dbReference>
<dbReference type="GO" id="GO:0006565">
    <property type="term" value="P:L-serine catabolic process"/>
    <property type="evidence" value="ECO:0007669"/>
    <property type="project" value="TreeGrafter"/>
</dbReference>
<dbReference type="NCBIfam" id="NF004771">
    <property type="entry name" value="PRK06110.1"/>
    <property type="match status" value="1"/>
</dbReference>
<dbReference type="GO" id="GO:0030170">
    <property type="term" value="F:pyridoxal phosphate binding"/>
    <property type="evidence" value="ECO:0007669"/>
    <property type="project" value="InterPro"/>
</dbReference>
<protein>
    <submittedName>
        <fullName evidence="5">Threonine dehydratase</fullName>
    </submittedName>
</protein>
<sequence length="328" mass="34317">MQFTDDEIADAVSILRPRVPPTPAYAWPLLAARLGLEVIVKHENHTPTGSFKARGGLVYMERLRRAALPPGVVTATRGNHGQSIAMGARAAGIPALIVVPRGNSVEKNAAMRAFGGEVLIAGEDFDAARARAAAEAKARGYRMVPSFHRDLVQGVATYALELFSDWRGIDVVFVPVGMGSGLCGLIAMRDLLGLSTEIVGVVAKGAPAFARAFRAGHPVPGLAAQTFADGVACREPPPEALEVILRGAADLIEVTEEEIAEAMRVLFADTHNLAEGAGAAALAGLMHCRARHAGKRAAVILSGGNIDREIFLEVLAGRCPGDAKGPGS</sequence>
<dbReference type="InterPro" id="IPR050147">
    <property type="entry name" value="Ser/Thr_Dehydratase"/>
</dbReference>
<name>A0A1G7SLG0_RHOCA</name>
<dbReference type="Proteomes" id="UP000183812">
    <property type="component" value="Unassembled WGS sequence"/>
</dbReference>
<dbReference type="PANTHER" id="PTHR48078:SF7">
    <property type="entry name" value="BLL6502 PROTEIN"/>
    <property type="match status" value="1"/>
</dbReference>
<dbReference type="OrthoDB" id="9811476at2"/>
<comment type="cofactor">
    <cofactor evidence="1">
        <name>pyridoxal 5'-phosphate</name>
        <dbReference type="ChEBI" id="CHEBI:597326"/>
    </cofactor>
</comment>
<dbReference type="SUPFAM" id="SSF53686">
    <property type="entry name" value="Tryptophan synthase beta subunit-like PLP-dependent enzymes"/>
    <property type="match status" value="1"/>
</dbReference>
<evidence type="ECO:0000256" key="3">
    <source>
        <dbReference type="ARBA" id="ARBA00023239"/>
    </source>
</evidence>
<reference evidence="5 6" key="1">
    <citation type="submission" date="2016-10" db="EMBL/GenBank/DDBJ databases">
        <authorList>
            <person name="de Groot N.N."/>
        </authorList>
    </citation>
    <scope>NUCLEOTIDE SEQUENCE [LARGE SCALE GENOMIC DNA]</scope>
    <source>
        <strain evidence="6">DSM 938 / 37b4</strain>
    </source>
</reference>
<dbReference type="EMBL" id="FNAY01000042">
    <property type="protein sequence ID" value="SDG23279.1"/>
    <property type="molecule type" value="Genomic_DNA"/>
</dbReference>
<organism evidence="5 6">
    <name type="scientific">Rhodobacter capsulatus</name>
    <name type="common">Rhodopseudomonas capsulata</name>
    <dbReference type="NCBI Taxonomy" id="1061"/>
    <lineage>
        <taxon>Bacteria</taxon>
        <taxon>Pseudomonadati</taxon>
        <taxon>Pseudomonadota</taxon>
        <taxon>Alphaproteobacteria</taxon>
        <taxon>Rhodobacterales</taxon>
        <taxon>Rhodobacter group</taxon>
        <taxon>Rhodobacter</taxon>
    </lineage>
</organism>
<keyword evidence="2" id="KW-0663">Pyridoxal phosphate</keyword>
<accession>A0A1G7SLG0</accession>
<proteinExistence type="predicted"/>
<dbReference type="GO" id="GO:0009097">
    <property type="term" value="P:isoleucine biosynthetic process"/>
    <property type="evidence" value="ECO:0007669"/>
    <property type="project" value="TreeGrafter"/>
</dbReference>